<dbReference type="PROSITE" id="PS51257">
    <property type="entry name" value="PROKAR_LIPOPROTEIN"/>
    <property type="match status" value="1"/>
</dbReference>
<protein>
    <submittedName>
        <fullName evidence="1">BclB C-terminal domain-containing protein</fullName>
    </submittedName>
</protein>
<dbReference type="NCBIfam" id="TIGR03721">
    <property type="entry name" value="exospore_TM"/>
    <property type="match status" value="1"/>
</dbReference>
<reference evidence="1" key="1">
    <citation type="submission" date="2020-10" db="EMBL/GenBank/DDBJ databases">
        <title>Genomic Encyclopedia of Type Strains, Phase IV (KMG-IV): sequencing the most valuable type-strain genomes for metagenomic binning, comparative biology and taxonomic classification.</title>
        <authorList>
            <person name="Goeker M."/>
        </authorList>
    </citation>
    <scope>NUCLEOTIDE SEQUENCE</scope>
    <source>
        <strain evidence="1">DSM 13886</strain>
    </source>
</reference>
<organism evidence="1 2">
    <name type="scientific">Sporosarcina limicola</name>
    <dbReference type="NCBI Taxonomy" id="34101"/>
    <lineage>
        <taxon>Bacteria</taxon>
        <taxon>Bacillati</taxon>
        <taxon>Bacillota</taxon>
        <taxon>Bacilli</taxon>
        <taxon>Bacillales</taxon>
        <taxon>Caryophanaceae</taxon>
        <taxon>Sporosarcina</taxon>
    </lineage>
</organism>
<accession>A0A927MSY4</accession>
<dbReference type="EMBL" id="JADBEL010000036">
    <property type="protein sequence ID" value="MBE1556781.1"/>
    <property type="molecule type" value="Genomic_DNA"/>
</dbReference>
<proteinExistence type="predicted"/>
<name>A0A927MSY4_9BACL</name>
<gene>
    <name evidence="1" type="ORF">H4683_003907</name>
</gene>
<keyword evidence="2" id="KW-1185">Reference proteome</keyword>
<dbReference type="InterPro" id="IPR021210">
    <property type="entry name" value="Exosporium_BclB"/>
</dbReference>
<evidence type="ECO:0000313" key="2">
    <source>
        <dbReference type="Proteomes" id="UP000658225"/>
    </source>
</evidence>
<dbReference type="AlphaFoldDB" id="A0A927MSY4"/>
<dbReference type="Proteomes" id="UP000658225">
    <property type="component" value="Unassembled WGS sequence"/>
</dbReference>
<sequence length="220" mass="21462">MNSTNFKMHGCHGCHGGFQSGSGCQSAGSGKINCTVVGPFRAIDAACIIPPANKGTIIPFSSGLVPAVLTSIAGGLVGTTSLVGFGTSIPGVTILGNTIDLTSLLNEAFTVPRAGNLTAISASFSVAAAVAVAGTITVKAQVYRAPAGSNIYTATGATVDLAPSLVGPLAIGAITFGSASIPAVPVAVGDNLVMVFSITATGLTLINAVTGNASAGLTIE</sequence>
<comment type="caution">
    <text evidence="1">The sequence shown here is derived from an EMBL/GenBank/DDBJ whole genome shotgun (WGS) entry which is preliminary data.</text>
</comment>
<dbReference type="RefSeq" id="WP_225942227.1">
    <property type="nucleotide sequence ID" value="NZ_JADBEL010000036.1"/>
</dbReference>
<evidence type="ECO:0000313" key="1">
    <source>
        <dbReference type="EMBL" id="MBE1556781.1"/>
    </source>
</evidence>